<feature type="transmembrane region" description="Helical" evidence="2">
    <location>
        <begin position="923"/>
        <end position="942"/>
    </location>
</feature>
<evidence type="ECO:0000313" key="5">
    <source>
        <dbReference type="Proteomes" id="UP001501920"/>
    </source>
</evidence>
<keyword evidence="5" id="KW-1185">Reference proteome</keyword>
<dbReference type="InterPro" id="IPR036116">
    <property type="entry name" value="FN3_sf"/>
</dbReference>
<evidence type="ECO:0000313" key="4">
    <source>
        <dbReference type="Ensembl" id="ENSPNAP00000048532.1"/>
    </source>
</evidence>
<reference evidence="4" key="2">
    <citation type="submission" date="2025-08" db="UniProtKB">
        <authorList>
            <consortium name="Ensembl"/>
        </authorList>
    </citation>
    <scope>IDENTIFICATION</scope>
</reference>
<accession>A0AAR2JDX7</accession>
<evidence type="ECO:0000256" key="1">
    <source>
        <dbReference type="SAM" id="MobiDB-lite"/>
    </source>
</evidence>
<dbReference type="SMART" id="SM00060">
    <property type="entry name" value="FN3"/>
    <property type="match status" value="7"/>
</dbReference>
<keyword evidence="2" id="KW-0472">Membrane</keyword>
<dbReference type="Pfam" id="PF00041">
    <property type="entry name" value="fn3"/>
    <property type="match status" value="4"/>
</dbReference>
<evidence type="ECO:0000256" key="2">
    <source>
        <dbReference type="SAM" id="Phobius"/>
    </source>
</evidence>
<feature type="domain" description="Fibronectin type-III" evidence="3">
    <location>
        <begin position="704"/>
        <end position="798"/>
    </location>
</feature>
<feature type="region of interest" description="Disordered" evidence="1">
    <location>
        <begin position="154"/>
        <end position="173"/>
    </location>
</feature>
<dbReference type="PANTHER" id="PTHR24099:SF11">
    <property type="entry name" value="FIBRONECTIN TYPE III DOMAIN-CONTAINING 3BA-RELATED"/>
    <property type="match status" value="1"/>
</dbReference>
<dbReference type="FunFam" id="2.60.40.10:FF:000185">
    <property type="entry name" value="Fibronectin type III domain containing 3A"/>
    <property type="match status" value="1"/>
</dbReference>
<dbReference type="Gene3D" id="2.60.40.10">
    <property type="entry name" value="Immunoglobulins"/>
    <property type="match status" value="8"/>
</dbReference>
<dbReference type="Proteomes" id="UP001501920">
    <property type="component" value="Chromosome 24"/>
</dbReference>
<feature type="domain" description="Fibronectin type-III" evidence="3">
    <location>
        <begin position="332"/>
        <end position="417"/>
    </location>
</feature>
<dbReference type="InterPro" id="IPR050617">
    <property type="entry name" value="E3_ligase_FN3/SPRY"/>
</dbReference>
<dbReference type="PANTHER" id="PTHR24099">
    <property type="entry name" value="E3 UBIQUITIN-PROTEIN LIGASE TRIM36-RELATED"/>
    <property type="match status" value="1"/>
</dbReference>
<proteinExistence type="predicted"/>
<feature type="domain" description="Fibronectin type-III" evidence="3">
    <location>
        <begin position="165"/>
        <end position="257"/>
    </location>
</feature>
<feature type="domain" description="Fibronectin type-III" evidence="3">
    <location>
        <begin position="418"/>
        <end position="514"/>
    </location>
</feature>
<feature type="domain" description="Fibronectin type-III" evidence="3">
    <location>
        <begin position="515"/>
        <end position="607"/>
    </location>
</feature>
<keyword evidence="2" id="KW-0812">Transmembrane</keyword>
<dbReference type="InterPro" id="IPR013783">
    <property type="entry name" value="Ig-like_fold"/>
</dbReference>
<protein>
    <recommendedName>
        <fullName evidence="3">Fibronectin type-III domain-containing protein</fullName>
    </recommendedName>
</protein>
<dbReference type="Ensembl" id="ENSPNAT00000073174.1">
    <property type="protein sequence ID" value="ENSPNAP00000048532.1"/>
    <property type="gene ID" value="ENSPNAG00000028615.2"/>
</dbReference>
<keyword evidence="2" id="KW-1133">Transmembrane helix</keyword>
<dbReference type="PRINTS" id="PR00014">
    <property type="entry name" value="FNTYPEIII"/>
</dbReference>
<name>A0AAR2JDX7_PYGNA</name>
<feature type="domain" description="Fibronectin type-III" evidence="3">
    <location>
        <begin position="802"/>
        <end position="899"/>
    </location>
</feature>
<evidence type="ECO:0000259" key="3">
    <source>
        <dbReference type="PROSITE" id="PS50853"/>
    </source>
</evidence>
<dbReference type="AlphaFoldDB" id="A0AAR2JDX7"/>
<dbReference type="GeneTree" id="ENSGT00940000157005"/>
<organism evidence="4 5">
    <name type="scientific">Pygocentrus nattereri</name>
    <name type="common">Red-bellied piranha</name>
    <dbReference type="NCBI Taxonomy" id="42514"/>
    <lineage>
        <taxon>Eukaryota</taxon>
        <taxon>Metazoa</taxon>
        <taxon>Chordata</taxon>
        <taxon>Craniata</taxon>
        <taxon>Vertebrata</taxon>
        <taxon>Euteleostomi</taxon>
        <taxon>Actinopterygii</taxon>
        <taxon>Neopterygii</taxon>
        <taxon>Teleostei</taxon>
        <taxon>Ostariophysi</taxon>
        <taxon>Characiformes</taxon>
        <taxon>Characoidei</taxon>
        <taxon>Pygocentrus</taxon>
    </lineage>
</organism>
<dbReference type="SUPFAM" id="SSF49265">
    <property type="entry name" value="Fibronectin type III"/>
    <property type="match status" value="5"/>
</dbReference>
<sequence>MLELPPLLNGEVPMMHHMINGDASQQVILVQVNPGETFTIRREDGTLQCIQGPAEVPMMSPNGSIPPIHVPPGYISQVTRTKLTRVCKIQARSALVSWSRAPVGASGRGQTDGAPLSCSYELLLADKSCDGKYRVVYRVSAVCNSVKGPHSEARAFTTHSAPPETPLPPRLSHRTKSSLTLQWKPPVDNGSKITNYVLEWDEGKKNSVFRECYFGYQRHFKVMRLCPAVGYTFRVAALNDIGPSGFSPEVVFHTTGSLPQMPLAPRLLQAGTSWVALEWTRPSGCSPDEAVTYTLEMQDDSKVTVLTTCSAEWRSTPSSVLMCRTSPDKPGPPAAPRVSAVTPHSFCVAWVTSFNSVVSYRCCAAVSQWEIVYRGPLQEHVCKDLNTATRYSLRLSSNSSGGHSQYTESLLVCTLSLPPGPCRPVTIQGSVKHREVNLQWGPAHDGDDESLVYSVEMSGSEEESDVMQVYHGAHTECTVGSLLPGATYRFRVRAANDAGYGPFTEFLEVTTAAGPPGQCVVPVISLTSHTCAVVSWEVSYSGADISGYRLDWGRDQDSLEMVYSGTETFCEISNLEAAASYCCRLQATNQAGAGPYSDLAWCRMPAAAPEAVVNLYLQEPVSFPAEGETFSPSTCLALAWDEPNSNGQEITCYTIAMGDTVITAGNTTCHVIRNLQPDSEYRAENAVGAGPFGPSLRVRTRPLPPAPPRLECAAAGPQSLKLRWGDSNSRGPSTDETTFILQMEDRNQRFVPIYRGPSHTFKVQRLSESSRYTFRIQAVSEAGEGPFSDMYSFTTAKSVPPTLKAPRVAQLEGNACEVAWENVPPMRGDRISYVLQVLGGRESEYRQVYKGEDTTFQLFGLQWNTDYRLRVFVCRRCSDTSQELCGSFSPSTHFSPRRSNTTVAVEPGTVSTSTPKALTDEQFASLIVLGVASLSIFIAYLLQLLI</sequence>
<reference evidence="4" key="3">
    <citation type="submission" date="2025-09" db="UniProtKB">
        <authorList>
            <consortium name="Ensembl"/>
        </authorList>
    </citation>
    <scope>IDENTIFICATION</scope>
</reference>
<dbReference type="InterPro" id="IPR003961">
    <property type="entry name" value="FN3_dom"/>
</dbReference>
<reference evidence="4 5" key="1">
    <citation type="submission" date="2020-10" db="EMBL/GenBank/DDBJ databases">
        <title>Pygocentrus nattereri (red-bellied piranha) genome, fPygNat1, primary haplotype.</title>
        <authorList>
            <person name="Myers G."/>
            <person name="Meyer A."/>
            <person name="Karagic N."/>
            <person name="Pippel M."/>
            <person name="Winkler S."/>
            <person name="Tracey A."/>
            <person name="Wood J."/>
            <person name="Formenti G."/>
            <person name="Howe K."/>
            <person name="Fedrigo O."/>
            <person name="Jarvis E.D."/>
        </authorList>
    </citation>
    <scope>NUCLEOTIDE SEQUENCE [LARGE SCALE GENOMIC DNA]</scope>
</reference>
<dbReference type="PROSITE" id="PS50853">
    <property type="entry name" value="FN3"/>
    <property type="match status" value="6"/>
</dbReference>
<dbReference type="CDD" id="cd00063">
    <property type="entry name" value="FN3"/>
    <property type="match status" value="7"/>
</dbReference>